<comment type="caution">
    <text evidence="2">The sequence shown here is derived from an EMBL/GenBank/DDBJ whole genome shotgun (WGS) entry which is preliminary data.</text>
</comment>
<protein>
    <submittedName>
        <fullName evidence="2">Uncharacterized protein</fullName>
    </submittedName>
</protein>
<evidence type="ECO:0000313" key="2">
    <source>
        <dbReference type="EMBL" id="MFD2175688.1"/>
    </source>
</evidence>
<gene>
    <name evidence="2" type="ORF">ACFSM0_16460</name>
</gene>
<dbReference type="EMBL" id="JBHUIX010000018">
    <property type="protein sequence ID" value="MFD2175688.1"/>
    <property type="molecule type" value="Genomic_DNA"/>
</dbReference>
<reference evidence="3" key="1">
    <citation type="journal article" date="2019" name="Int. J. Syst. Evol. Microbiol.">
        <title>The Global Catalogue of Microorganisms (GCM) 10K type strain sequencing project: providing services to taxonomists for standard genome sequencing and annotation.</title>
        <authorList>
            <consortium name="The Broad Institute Genomics Platform"/>
            <consortium name="The Broad Institute Genome Sequencing Center for Infectious Disease"/>
            <person name="Wu L."/>
            <person name="Ma J."/>
        </authorList>
    </citation>
    <scope>NUCLEOTIDE SEQUENCE [LARGE SCALE GENOMIC DNA]</scope>
    <source>
        <strain evidence="3">CCUG 55131</strain>
    </source>
</reference>
<name>A0ABW5ABR9_9RHOB</name>
<proteinExistence type="predicted"/>
<keyword evidence="3" id="KW-1185">Reference proteome</keyword>
<accession>A0ABW5ABR9</accession>
<organism evidence="2 3">
    <name type="scientific">Rhodobacter lacus</name>
    <dbReference type="NCBI Taxonomy" id="1641972"/>
    <lineage>
        <taxon>Bacteria</taxon>
        <taxon>Pseudomonadati</taxon>
        <taxon>Pseudomonadota</taxon>
        <taxon>Alphaproteobacteria</taxon>
        <taxon>Rhodobacterales</taxon>
        <taxon>Rhodobacter group</taxon>
        <taxon>Rhodobacter</taxon>
    </lineage>
</organism>
<dbReference type="Proteomes" id="UP001597413">
    <property type="component" value="Unassembled WGS sequence"/>
</dbReference>
<dbReference type="RefSeq" id="WP_377392974.1">
    <property type="nucleotide sequence ID" value="NZ_JBHUIX010000018.1"/>
</dbReference>
<evidence type="ECO:0000313" key="3">
    <source>
        <dbReference type="Proteomes" id="UP001597413"/>
    </source>
</evidence>
<evidence type="ECO:0000256" key="1">
    <source>
        <dbReference type="SAM" id="MobiDB-lite"/>
    </source>
</evidence>
<feature type="region of interest" description="Disordered" evidence="1">
    <location>
        <begin position="210"/>
        <end position="237"/>
    </location>
</feature>
<sequence length="237" mass="25567">MADAPGSPAVVWSVPRPQTKGAGKLAPFILVWSLFHMPVLAVSNSDIKIANAALAALGVPEISTLLENSIAARTINALYADTLEAAIAAYPWRFARDRVKCARLDQPPPPPWLGLYQLPAQAVQLISVYEGDSLTTFDVFGRKIAVNVAESSKSEIWAEVSVTPSPDQWAPHFRAAFILALAAQIAMPITQDENLSGAIAQRAETAMLRARSRDAQGRTPSRLDTGAFIRARRGGRK</sequence>